<dbReference type="InterPro" id="IPR036526">
    <property type="entry name" value="C-N_Hydrolase_sf"/>
</dbReference>
<dbReference type="HAMAP" id="MF_01148">
    <property type="entry name" value="Lnt"/>
    <property type="match status" value="1"/>
</dbReference>
<evidence type="ECO:0000313" key="12">
    <source>
        <dbReference type="EMBL" id="GMG82183.1"/>
    </source>
</evidence>
<dbReference type="Pfam" id="PF00795">
    <property type="entry name" value="CN_hydrolase"/>
    <property type="match status" value="1"/>
</dbReference>
<keyword evidence="6 9" id="KW-1133">Transmembrane helix</keyword>
<evidence type="ECO:0000256" key="10">
    <source>
        <dbReference type="SAM" id="MobiDB-lite"/>
    </source>
</evidence>
<evidence type="ECO:0000256" key="9">
    <source>
        <dbReference type="HAMAP-Rule" id="MF_01148"/>
    </source>
</evidence>
<evidence type="ECO:0000259" key="11">
    <source>
        <dbReference type="PROSITE" id="PS50263"/>
    </source>
</evidence>
<keyword evidence="4 9" id="KW-0808">Transferase</keyword>
<dbReference type="InterPro" id="IPR004563">
    <property type="entry name" value="Apolipo_AcylTrfase"/>
</dbReference>
<feature type="domain" description="CN hydrolase" evidence="11">
    <location>
        <begin position="248"/>
        <end position="495"/>
    </location>
</feature>
<keyword evidence="13" id="KW-1185">Reference proteome</keyword>
<reference evidence="12 13" key="1">
    <citation type="submission" date="2023-04" db="EMBL/GenBank/DDBJ databases">
        <title>Marinoamorphus aggregata gen. nov., sp. Nov., isolate from tissue of brittle star Ophioplocus japonicus.</title>
        <authorList>
            <person name="Kawano K."/>
            <person name="Sawayama S."/>
            <person name="Nakagawa S."/>
        </authorList>
    </citation>
    <scope>NUCLEOTIDE SEQUENCE [LARGE SCALE GENOMIC DNA]</scope>
    <source>
        <strain evidence="12 13">NKW23</strain>
    </source>
</reference>
<dbReference type="PANTHER" id="PTHR38686:SF1">
    <property type="entry name" value="APOLIPOPROTEIN N-ACYLTRANSFERASE"/>
    <property type="match status" value="1"/>
</dbReference>
<comment type="function">
    <text evidence="9">Catalyzes the phospholipid dependent N-acylation of the N-terminal cysteine of apolipoprotein, the last step in lipoprotein maturation.</text>
</comment>
<organism evidence="12 13">
    <name type="scientific">Paralimibaculum aggregatum</name>
    <dbReference type="NCBI Taxonomy" id="3036245"/>
    <lineage>
        <taxon>Bacteria</taxon>
        <taxon>Pseudomonadati</taxon>
        <taxon>Pseudomonadota</taxon>
        <taxon>Alphaproteobacteria</taxon>
        <taxon>Rhodobacterales</taxon>
        <taxon>Paracoccaceae</taxon>
        <taxon>Paralimibaculum</taxon>
    </lineage>
</organism>
<dbReference type="PROSITE" id="PS50263">
    <property type="entry name" value="CN_HYDROLASE"/>
    <property type="match status" value="1"/>
</dbReference>
<evidence type="ECO:0000256" key="8">
    <source>
        <dbReference type="ARBA" id="ARBA00023315"/>
    </source>
</evidence>
<evidence type="ECO:0000256" key="6">
    <source>
        <dbReference type="ARBA" id="ARBA00022989"/>
    </source>
</evidence>
<accession>A0ABQ6LLS2</accession>
<comment type="similarity">
    <text evidence="2 9">Belongs to the CN hydrolase family. Apolipoprotein N-acyltransferase subfamily.</text>
</comment>
<proteinExistence type="inferred from homology"/>
<comment type="catalytic activity">
    <reaction evidence="9">
        <text>N-terminal S-1,2-diacyl-sn-glyceryl-L-cysteinyl-[lipoprotein] + a glycerophospholipid = N-acyl-S-1,2-diacyl-sn-glyceryl-L-cysteinyl-[lipoprotein] + a 2-acyl-sn-glycero-3-phospholipid + H(+)</text>
        <dbReference type="Rhea" id="RHEA:48228"/>
        <dbReference type="Rhea" id="RHEA-COMP:14681"/>
        <dbReference type="Rhea" id="RHEA-COMP:14684"/>
        <dbReference type="ChEBI" id="CHEBI:15378"/>
        <dbReference type="ChEBI" id="CHEBI:136912"/>
        <dbReference type="ChEBI" id="CHEBI:140656"/>
        <dbReference type="ChEBI" id="CHEBI:140657"/>
        <dbReference type="ChEBI" id="CHEBI:140660"/>
        <dbReference type="EC" id="2.3.1.269"/>
    </reaction>
</comment>
<feature type="transmembrane region" description="Helical" evidence="9">
    <location>
        <begin position="214"/>
        <end position="233"/>
    </location>
</feature>
<keyword evidence="7 9" id="KW-0472">Membrane</keyword>
<keyword evidence="3 9" id="KW-1003">Cell membrane</keyword>
<protein>
    <recommendedName>
        <fullName evidence="9">Apolipoprotein N-acyltransferase</fullName>
        <shortName evidence="9">ALP N-acyltransferase</shortName>
        <ecNumber evidence="9">2.3.1.269</ecNumber>
    </recommendedName>
</protein>
<name>A0ABQ6LLS2_9RHOB</name>
<feature type="transmembrane region" description="Helical" evidence="9">
    <location>
        <begin position="183"/>
        <end position="202"/>
    </location>
</feature>
<dbReference type="EMBL" id="BSYI01000008">
    <property type="protein sequence ID" value="GMG82183.1"/>
    <property type="molecule type" value="Genomic_DNA"/>
</dbReference>
<dbReference type="InterPro" id="IPR045378">
    <property type="entry name" value="LNT_N"/>
</dbReference>
<comment type="caution">
    <text evidence="12">The sequence shown here is derived from an EMBL/GenBank/DDBJ whole genome shotgun (WGS) entry which is preliminary data.</text>
</comment>
<comment type="pathway">
    <text evidence="9">Protein modification; lipoprotein biosynthesis (N-acyl transfer).</text>
</comment>
<feature type="transmembrane region" description="Helical" evidence="9">
    <location>
        <begin position="31"/>
        <end position="47"/>
    </location>
</feature>
<gene>
    <name evidence="9 12" type="primary">lnt</name>
    <name evidence="12" type="ORF">LNKW23_13960</name>
</gene>
<feature type="transmembrane region" description="Helical" evidence="9">
    <location>
        <begin position="145"/>
        <end position="163"/>
    </location>
</feature>
<dbReference type="RefSeq" id="WP_285670940.1">
    <property type="nucleotide sequence ID" value="NZ_BSYI01000008.1"/>
</dbReference>
<dbReference type="Gene3D" id="3.60.110.10">
    <property type="entry name" value="Carbon-nitrogen hydrolase"/>
    <property type="match status" value="1"/>
</dbReference>
<sequence>MTGAAADHIAPPPGGGAGAGPAAWMARRGRVLRALMAIAAGAAITLGQPPISLPLALFVALPALVWLTDAAPTPRAAFLTGWCAGFGMLLTGLHWIGHSFLVDAERFLWMLPFAITLLPAALGLFWGAAFWLARRLWPAGHWSRALLLAAAIAAAETARATLFTGLPWGLPGYAWVETPVMQAAAWAGPFGMTLLTLVLAALPGVAGPRRIAGWAALVALGALWAGGMTRLAAPVPPAGPPGPVLRIVQPNAVQHLKWKAGHREIFAARLRAHSGAAPGPLGPPAAVIWPETAITFLPQDAPAAVAGIAASAGGAPLITGAMFYDWTESGERRWSNSLMMVTPQGAIAARYDKHHLVPWGEYVPFRWLLERLGLDAIAGMGGAGFVPGPGPRVLDLPGLPAFAPAICYEMIFADGIVPEGPRPGWILHLTNDAWFGSFAGPQQHLAQARIRAIEQGLPVVRAANTGISAVIDPHGRVLASLPLGTDGYLDARLPQPAPPTLYARTGDAPALLLLSLIWCGFAGWRLTRR</sequence>
<dbReference type="Proteomes" id="UP001239909">
    <property type="component" value="Unassembled WGS sequence"/>
</dbReference>
<feature type="transmembrane region" description="Helical" evidence="9">
    <location>
        <begin position="53"/>
        <end position="71"/>
    </location>
</feature>
<keyword evidence="8 9" id="KW-0012">Acyltransferase</keyword>
<dbReference type="InterPro" id="IPR003010">
    <property type="entry name" value="C-N_Hydrolase"/>
</dbReference>
<keyword evidence="5 9" id="KW-0812">Transmembrane</keyword>
<evidence type="ECO:0000313" key="13">
    <source>
        <dbReference type="Proteomes" id="UP001239909"/>
    </source>
</evidence>
<evidence type="ECO:0000256" key="5">
    <source>
        <dbReference type="ARBA" id="ARBA00022692"/>
    </source>
</evidence>
<feature type="transmembrane region" description="Helical" evidence="9">
    <location>
        <begin position="109"/>
        <end position="133"/>
    </location>
</feature>
<evidence type="ECO:0000256" key="2">
    <source>
        <dbReference type="ARBA" id="ARBA00010065"/>
    </source>
</evidence>
<dbReference type="PANTHER" id="PTHR38686">
    <property type="entry name" value="APOLIPOPROTEIN N-ACYLTRANSFERASE"/>
    <property type="match status" value="1"/>
</dbReference>
<evidence type="ECO:0000256" key="7">
    <source>
        <dbReference type="ARBA" id="ARBA00023136"/>
    </source>
</evidence>
<dbReference type="SUPFAM" id="SSF56317">
    <property type="entry name" value="Carbon-nitrogen hydrolase"/>
    <property type="match status" value="1"/>
</dbReference>
<dbReference type="EC" id="2.3.1.269" evidence="9"/>
<evidence type="ECO:0000256" key="3">
    <source>
        <dbReference type="ARBA" id="ARBA00022475"/>
    </source>
</evidence>
<dbReference type="CDD" id="cd07571">
    <property type="entry name" value="ALP_N-acyl_transferase"/>
    <property type="match status" value="1"/>
</dbReference>
<evidence type="ECO:0000256" key="1">
    <source>
        <dbReference type="ARBA" id="ARBA00004651"/>
    </source>
</evidence>
<dbReference type="Pfam" id="PF20154">
    <property type="entry name" value="LNT_N"/>
    <property type="match status" value="1"/>
</dbReference>
<comment type="subcellular location">
    <subcellularLocation>
        <location evidence="1 9">Cell membrane</location>
        <topology evidence="1 9">Multi-pass membrane protein</topology>
    </subcellularLocation>
</comment>
<dbReference type="NCBIfam" id="TIGR00546">
    <property type="entry name" value="lnt"/>
    <property type="match status" value="1"/>
</dbReference>
<feature type="transmembrane region" description="Helical" evidence="9">
    <location>
        <begin position="78"/>
        <end position="97"/>
    </location>
</feature>
<feature type="region of interest" description="Disordered" evidence="10">
    <location>
        <begin position="1"/>
        <end position="21"/>
    </location>
</feature>
<evidence type="ECO:0000256" key="4">
    <source>
        <dbReference type="ARBA" id="ARBA00022679"/>
    </source>
</evidence>